<feature type="transmembrane region" description="Helical" evidence="12">
    <location>
        <begin position="70"/>
        <end position="87"/>
    </location>
</feature>
<feature type="transmembrane region" description="Helical" evidence="12">
    <location>
        <begin position="6"/>
        <end position="24"/>
    </location>
</feature>
<feature type="transmembrane region" description="Helical" evidence="12">
    <location>
        <begin position="171"/>
        <end position="188"/>
    </location>
</feature>
<proteinExistence type="inferred from homology"/>
<dbReference type="PANTHER" id="PTHR10110">
    <property type="entry name" value="SODIUM/HYDROGEN EXCHANGER"/>
    <property type="match status" value="1"/>
</dbReference>
<keyword evidence="3" id="KW-0813">Transport</keyword>
<keyword evidence="10 12" id="KW-0472">Membrane</keyword>
<dbReference type="InterPro" id="IPR018422">
    <property type="entry name" value="Cation/H_exchanger_CPA1"/>
</dbReference>
<reference evidence="14" key="1">
    <citation type="submission" date="2022-07" db="EMBL/GenBank/DDBJ databases">
        <title>Isolation, identification, and degradation of a PFOSA degrading strain from sewage treatment plant.</title>
        <authorList>
            <person name="Zhang L."/>
            <person name="Huo Y."/>
        </authorList>
    </citation>
    <scope>NUCLEOTIDE SEQUENCE</scope>
    <source>
        <strain evidence="14">C1</strain>
    </source>
</reference>
<comment type="similarity">
    <text evidence="2">Belongs to the monovalent cation:proton antiporter 1 (CPA1) transporter (TC 2.A.36) family.</text>
</comment>
<dbReference type="PANTHER" id="PTHR10110:SF195">
    <property type="entry name" value="NA(+)_H(+) ANTIPORTER NHAS2"/>
    <property type="match status" value="1"/>
</dbReference>
<evidence type="ECO:0000256" key="4">
    <source>
        <dbReference type="ARBA" id="ARBA00022449"/>
    </source>
</evidence>
<comment type="subcellular location">
    <subcellularLocation>
        <location evidence="1">Cell membrane</location>
        <topology evidence="1">Multi-pass membrane protein</topology>
    </subcellularLocation>
</comment>
<evidence type="ECO:0000256" key="2">
    <source>
        <dbReference type="ARBA" id="ARBA00007367"/>
    </source>
</evidence>
<evidence type="ECO:0000256" key="9">
    <source>
        <dbReference type="ARBA" id="ARBA00023065"/>
    </source>
</evidence>
<dbReference type="EMBL" id="CP101751">
    <property type="protein sequence ID" value="UUC47205.1"/>
    <property type="molecule type" value="Genomic_DNA"/>
</dbReference>
<feature type="transmembrane region" description="Helical" evidence="12">
    <location>
        <begin position="386"/>
        <end position="406"/>
    </location>
</feature>
<dbReference type="RefSeq" id="WP_256552841.1">
    <property type="nucleotide sequence ID" value="NZ_CP101751.1"/>
</dbReference>
<evidence type="ECO:0000256" key="3">
    <source>
        <dbReference type="ARBA" id="ARBA00022448"/>
    </source>
</evidence>
<keyword evidence="15" id="KW-1185">Reference proteome</keyword>
<dbReference type="InterPro" id="IPR006153">
    <property type="entry name" value="Cation/H_exchanger_TM"/>
</dbReference>
<keyword evidence="4" id="KW-0050">Antiport</keyword>
<feature type="domain" description="Cation/H+ exchanger transmembrane" evidence="13">
    <location>
        <begin position="13"/>
        <end position="406"/>
    </location>
</feature>
<evidence type="ECO:0000256" key="12">
    <source>
        <dbReference type="SAM" id="Phobius"/>
    </source>
</evidence>
<keyword evidence="5" id="KW-1003">Cell membrane</keyword>
<organism evidence="14 15">
    <name type="scientific">Flavobacterium cerinum</name>
    <dbReference type="NCBI Taxonomy" id="2502784"/>
    <lineage>
        <taxon>Bacteria</taxon>
        <taxon>Pseudomonadati</taxon>
        <taxon>Bacteroidota</taxon>
        <taxon>Flavobacteriia</taxon>
        <taxon>Flavobacteriales</taxon>
        <taxon>Flavobacteriaceae</taxon>
        <taxon>Flavobacterium</taxon>
    </lineage>
</organism>
<accession>A0ABY5IWK6</accession>
<keyword evidence="11" id="KW-0739">Sodium transport</keyword>
<name>A0ABY5IWK6_9FLAO</name>
<dbReference type="Proteomes" id="UP001059844">
    <property type="component" value="Chromosome"/>
</dbReference>
<dbReference type="Pfam" id="PF00999">
    <property type="entry name" value="Na_H_Exchanger"/>
    <property type="match status" value="1"/>
</dbReference>
<evidence type="ECO:0000259" key="13">
    <source>
        <dbReference type="Pfam" id="PF00999"/>
    </source>
</evidence>
<keyword evidence="7 12" id="KW-1133">Transmembrane helix</keyword>
<feature type="transmembrane region" description="Helical" evidence="12">
    <location>
        <begin position="127"/>
        <end position="150"/>
    </location>
</feature>
<evidence type="ECO:0000256" key="8">
    <source>
        <dbReference type="ARBA" id="ARBA00023053"/>
    </source>
</evidence>
<evidence type="ECO:0000256" key="6">
    <source>
        <dbReference type="ARBA" id="ARBA00022692"/>
    </source>
</evidence>
<evidence type="ECO:0000313" key="15">
    <source>
        <dbReference type="Proteomes" id="UP001059844"/>
    </source>
</evidence>
<evidence type="ECO:0000256" key="11">
    <source>
        <dbReference type="ARBA" id="ARBA00023201"/>
    </source>
</evidence>
<feature type="transmembrane region" description="Helical" evidence="12">
    <location>
        <begin position="200"/>
        <end position="220"/>
    </location>
</feature>
<evidence type="ECO:0000256" key="10">
    <source>
        <dbReference type="ARBA" id="ARBA00023136"/>
    </source>
</evidence>
<evidence type="ECO:0000256" key="7">
    <source>
        <dbReference type="ARBA" id="ARBA00022989"/>
    </source>
</evidence>
<feature type="transmembrane region" description="Helical" evidence="12">
    <location>
        <begin position="232"/>
        <end position="249"/>
    </location>
</feature>
<keyword evidence="8" id="KW-0915">Sodium</keyword>
<evidence type="ECO:0000313" key="14">
    <source>
        <dbReference type="EMBL" id="UUC47205.1"/>
    </source>
</evidence>
<protein>
    <submittedName>
        <fullName evidence="14">Sodium:proton antiporter</fullName>
    </submittedName>
</protein>
<gene>
    <name evidence="14" type="ORF">NOX80_08405</name>
</gene>
<keyword evidence="6 12" id="KW-0812">Transmembrane</keyword>
<dbReference type="Gene3D" id="6.10.140.1330">
    <property type="match status" value="1"/>
</dbReference>
<feature type="transmembrane region" description="Helical" evidence="12">
    <location>
        <begin position="31"/>
        <end position="50"/>
    </location>
</feature>
<evidence type="ECO:0000256" key="5">
    <source>
        <dbReference type="ARBA" id="ARBA00022475"/>
    </source>
</evidence>
<feature type="transmembrane region" description="Helical" evidence="12">
    <location>
        <begin position="291"/>
        <end position="311"/>
    </location>
</feature>
<evidence type="ECO:0000256" key="1">
    <source>
        <dbReference type="ARBA" id="ARBA00004651"/>
    </source>
</evidence>
<feature type="transmembrane region" description="Helical" evidence="12">
    <location>
        <begin position="317"/>
        <end position="344"/>
    </location>
</feature>
<sequence>MELYYSFSILLVLASFFAYLNLRFLKLPSTIGVMVIAMITSIILVVFGHIFPDTLTKFSKLIAEFDFTEVLMGAMLNFLLFAGAIHINMLDLKEQRWPIIVFSTLSVILSTFIVGGLLYYILPILSIEIPFIYCLLFGALISPTDPIAVLGILKNANVPKSLETKVAGESLFNDGVAVVVFAVILQLAQGSNIDLSFSHISWLIIKEALGGFLLGMLLGVTASKAMRKIDDYKVSVLITLSVVMGGYLIAHAMHISGPLTMVAAGLIIGNYGKKTAMSPITKDYLNKFWELIDEIMNAILFLFIGFELLLIPNILGYWQIGFICILLVLFSRFLSIWIPTLVIPFKDKFSRGTIKMLVWGGLRGGVSIALALSIEEGPHKQMILAITYFVVVFSIVVQGLSIGKLANRVLPKEA</sequence>
<keyword evidence="9" id="KW-0406">Ion transport</keyword>
<feature type="transmembrane region" description="Helical" evidence="12">
    <location>
        <begin position="99"/>
        <end position="121"/>
    </location>
</feature>